<accession>A0ACB5S8V1</accession>
<dbReference type="Proteomes" id="UP001165186">
    <property type="component" value="Unassembled WGS sequence"/>
</dbReference>
<proteinExistence type="predicted"/>
<organism evidence="1 2">
    <name type="scientific">Neofusicoccum parvum</name>
    <dbReference type="NCBI Taxonomy" id="310453"/>
    <lineage>
        <taxon>Eukaryota</taxon>
        <taxon>Fungi</taxon>
        <taxon>Dikarya</taxon>
        <taxon>Ascomycota</taxon>
        <taxon>Pezizomycotina</taxon>
        <taxon>Dothideomycetes</taxon>
        <taxon>Dothideomycetes incertae sedis</taxon>
        <taxon>Botryosphaeriales</taxon>
        <taxon>Botryosphaeriaceae</taxon>
        <taxon>Neofusicoccum</taxon>
    </lineage>
</organism>
<evidence type="ECO:0000313" key="2">
    <source>
        <dbReference type="Proteomes" id="UP001165186"/>
    </source>
</evidence>
<reference evidence="1" key="1">
    <citation type="submission" date="2024-09" db="EMBL/GenBank/DDBJ databases">
        <title>Draft Genome Sequences of Neofusicoccum parvum.</title>
        <authorList>
            <person name="Ashida A."/>
            <person name="Camagna M."/>
            <person name="Tanaka A."/>
            <person name="Takemoto D."/>
        </authorList>
    </citation>
    <scope>NUCLEOTIDE SEQUENCE</scope>
    <source>
        <strain evidence="1">PPO83</strain>
    </source>
</reference>
<name>A0ACB5S8V1_9PEZI</name>
<gene>
    <name evidence="1" type="primary">g3808</name>
    <name evidence="1" type="ORF">NpPPO83_00003808</name>
</gene>
<comment type="caution">
    <text evidence="1">The sequence shown here is derived from an EMBL/GenBank/DDBJ whole genome shotgun (WGS) entry which is preliminary data.</text>
</comment>
<keyword evidence="2" id="KW-1185">Reference proteome</keyword>
<protein>
    <submittedName>
        <fullName evidence="1">Carbohydrate esterase family 4 protein</fullName>
    </submittedName>
</protein>
<evidence type="ECO:0000313" key="1">
    <source>
        <dbReference type="EMBL" id="GME29225.1"/>
    </source>
</evidence>
<sequence>MLLLSLQLVLLALLADIVCGQGSSDTMSESGMTTTLSWTSPNATATENSSSGNSSATSTGKYPTSTDDSCGATAGRMCLTSGIRPCCSSGGFCGGTAEYCGSGCQSEFGSCSAPNETLGNPACSWADLGTSPRCDGHCGAKWNNSICNPDAGPGDFVKYGVFDYGPCCSSEGYCGSTTAHCGTGCQSGCNDSDSAASSSADATVTVTATAAGSSGTATGMANHMVAASSGGTFALVLSFVGALLVI</sequence>
<dbReference type="EMBL" id="BSXG01000057">
    <property type="protein sequence ID" value="GME29225.1"/>
    <property type="molecule type" value="Genomic_DNA"/>
</dbReference>